<dbReference type="InterPro" id="IPR036047">
    <property type="entry name" value="F-box-like_dom_sf"/>
</dbReference>
<gene>
    <name evidence="2" type="ORF">BVC80_1251g10</name>
</gene>
<dbReference type="GO" id="GO:0019005">
    <property type="term" value="C:SCF ubiquitin ligase complex"/>
    <property type="evidence" value="ECO:0007669"/>
    <property type="project" value="TreeGrafter"/>
</dbReference>
<organism evidence="2 3">
    <name type="scientific">Macleaya cordata</name>
    <name type="common">Five-seeded plume-poppy</name>
    <name type="synonym">Bocconia cordata</name>
    <dbReference type="NCBI Taxonomy" id="56857"/>
    <lineage>
        <taxon>Eukaryota</taxon>
        <taxon>Viridiplantae</taxon>
        <taxon>Streptophyta</taxon>
        <taxon>Embryophyta</taxon>
        <taxon>Tracheophyta</taxon>
        <taxon>Spermatophyta</taxon>
        <taxon>Magnoliopsida</taxon>
        <taxon>Ranunculales</taxon>
        <taxon>Papaveraceae</taxon>
        <taxon>Papaveroideae</taxon>
        <taxon>Macleaya</taxon>
    </lineage>
</organism>
<feature type="region of interest" description="Disordered" evidence="1">
    <location>
        <begin position="1"/>
        <end position="55"/>
    </location>
</feature>
<evidence type="ECO:0000256" key="1">
    <source>
        <dbReference type="SAM" id="MobiDB-lite"/>
    </source>
</evidence>
<accession>A0A200PRX1</accession>
<dbReference type="InParanoid" id="A0A200PRX1"/>
<dbReference type="SUPFAM" id="SSF81383">
    <property type="entry name" value="F-box domain"/>
    <property type="match status" value="1"/>
</dbReference>
<dbReference type="OMA" id="YQCTDES"/>
<dbReference type="FunFam" id="3.80.10.10:FF:001445">
    <property type="entry name" value="F-box protein At5g51380"/>
    <property type="match status" value="1"/>
</dbReference>
<reference evidence="2 3" key="1">
    <citation type="journal article" date="2017" name="Mol. Plant">
        <title>The Genome of Medicinal Plant Macleaya cordata Provides New Insights into Benzylisoquinoline Alkaloids Metabolism.</title>
        <authorList>
            <person name="Liu X."/>
            <person name="Liu Y."/>
            <person name="Huang P."/>
            <person name="Ma Y."/>
            <person name="Qing Z."/>
            <person name="Tang Q."/>
            <person name="Cao H."/>
            <person name="Cheng P."/>
            <person name="Zheng Y."/>
            <person name="Yuan Z."/>
            <person name="Zhou Y."/>
            <person name="Liu J."/>
            <person name="Tang Z."/>
            <person name="Zhuo Y."/>
            <person name="Zhang Y."/>
            <person name="Yu L."/>
            <person name="Huang J."/>
            <person name="Yang P."/>
            <person name="Peng Q."/>
            <person name="Zhang J."/>
            <person name="Jiang W."/>
            <person name="Zhang Z."/>
            <person name="Lin K."/>
            <person name="Ro D.K."/>
            <person name="Chen X."/>
            <person name="Xiong X."/>
            <person name="Shang Y."/>
            <person name="Huang S."/>
            <person name="Zeng J."/>
        </authorList>
    </citation>
    <scope>NUCLEOTIDE SEQUENCE [LARGE SCALE GENOMIC DNA]</scope>
    <source>
        <strain evidence="3">cv. BLH2017</strain>
        <tissue evidence="2">Root</tissue>
    </source>
</reference>
<dbReference type="FunCoup" id="A0A200PRX1">
    <property type="interactions" value="361"/>
</dbReference>
<dbReference type="SUPFAM" id="SSF52047">
    <property type="entry name" value="RNI-like"/>
    <property type="match status" value="2"/>
</dbReference>
<name>A0A200PRX1_MACCD</name>
<evidence type="ECO:0000313" key="3">
    <source>
        <dbReference type="Proteomes" id="UP000195402"/>
    </source>
</evidence>
<sequence length="523" mass="58596">MQRSSSTRSRSLEEEESDIFSIPSPKNCQKNPNPKCDFSPDRNPKPPLGRPSSWPHHWFKDTKSLQNVVFKMQLESLTNHVGDEKKLTSTPQKKKTLILDGLFNIDLTSLLSDELLLQILSKLPDSHFKPNSLVCKRWLFLLGRLVRSVKLLDWDFLESGRLVSRFPNLTDVDFTKACIVSRNNSGILLTHRLISINLDSDFSGDLFIRDENLLPSKTIDLGLGVLARGCPNLRRLVLISATEIGLLVVAEECPTLQELELHHCTDQSLRGIFACHNLQIVKLIGSVHGFYNSVISDIGLTILAHGCKRLVKLELSGCEGSYDGIRAIGQCCQMLEELTLCDHRMDEGWIAALSFCGNLKTLRLQSCKRIDPSPGPIEHLGSCPTLERLHLQQCQLRDKQSMNALFLVCVSVREIVFQDCWGLDSEMFSFASICRRVKFLSLERCSSLTTEGLESVVLSWVELQSLKVVSCNNIKDTEVTPALSSLFSVLKELTWRPDSRSLLSSGLAGTGVGKKGGRFFRRV</sequence>
<dbReference type="Gene3D" id="3.80.10.10">
    <property type="entry name" value="Ribonuclease Inhibitor"/>
    <property type="match status" value="3"/>
</dbReference>
<protein>
    <submittedName>
        <fullName evidence="2">Leucine-rich repeat</fullName>
    </submittedName>
</protein>
<dbReference type="STRING" id="56857.A0A200PRX1"/>
<dbReference type="OrthoDB" id="550575at2759"/>
<dbReference type="Proteomes" id="UP000195402">
    <property type="component" value="Unassembled WGS sequence"/>
</dbReference>
<dbReference type="SMART" id="SM00367">
    <property type="entry name" value="LRR_CC"/>
    <property type="match status" value="4"/>
</dbReference>
<dbReference type="AlphaFoldDB" id="A0A200PRX1"/>
<dbReference type="PANTHER" id="PTHR13318">
    <property type="entry name" value="PARTNER OF PAIRED, ISOFORM B-RELATED"/>
    <property type="match status" value="1"/>
</dbReference>
<evidence type="ECO:0000313" key="2">
    <source>
        <dbReference type="EMBL" id="OVA00942.1"/>
    </source>
</evidence>
<dbReference type="InterPro" id="IPR006553">
    <property type="entry name" value="Leu-rich_rpt_Cys-con_subtyp"/>
</dbReference>
<comment type="caution">
    <text evidence="2">The sequence shown here is derived from an EMBL/GenBank/DDBJ whole genome shotgun (WGS) entry which is preliminary data.</text>
</comment>
<dbReference type="InterPro" id="IPR032675">
    <property type="entry name" value="LRR_dom_sf"/>
</dbReference>
<proteinExistence type="predicted"/>
<dbReference type="PANTHER" id="PTHR13318:SF74">
    <property type="entry name" value="OS02G0658500 PROTEIN"/>
    <property type="match status" value="1"/>
</dbReference>
<dbReference type="EMBL" id="MVGT01004280">
    <property type="protein sequence ID" value="OVA00942.1"/>
    <property type="molecule type" value="Genomic_DNA"/>
</dbReference>
<dbReference type="GO" id="GO:0031146">
    <property type="term" value="P:SCF-dependent proteasomal ubiquitin-dependent protein catabolic process"/>
    <property type="evidence" value="ECO:0007669"/>
    <property type="project" value="TreeGrafter"/>
</dbReference>
<keyword evidence="3" id="KW-1185">Reference proteome</keyword>